<dbReference type="PANTHER" id="PTHR43798:SF33">
    <property type="entry name" value="HYDROLASE, PUTATIVE (AFU_ORTHOLOGUE AFUA_2G14860)-RELATED"/>
    <property type="match status" value="1"/>
</dbReference>
<proteinExistence type="predicted"/>
<dbReference type="AlphaFoldDB" id="A0A919T734"/>
<organism evidence="2 3">
    <name type="scientific">Paractinoplanes toevensis</name>
    <dbReference type="NCBI Taxonomy" id="571911"/>
    <lineage>
        <taxon>Bacteria</taxon>
        <taxon>Bacillati</taxon>
        <taxon>Actinomycetota</taxon>
        <taxon>Actinomycetes</taxon>
        <taxon>Micromonosporales</taxon>
        <taxon>Micromonosporaceae</taxon>
        <taxon>Paractinoplanes</taxon>
    </lineage>
</organism>
<keyword evidence="2" id="KW-0378">Hydrolase</keyword>
<dbReference type="Proteomes" id="UP000677082">
    <property type="component" value="Unassembled WGS sequence"/>
</dbReference>
<dbReference type="InterPro" id="IPR029058">
    <property type="entry name" value="AB_hydrolase_fold"/>
</dbReference>
<sequence>MNTHELTVDGVRQVYHVAGRGPLCVAHSGGPGIDWAYLRMPRLEEHFTMVYLEPVGTGGSGRLDGYGLTTYVRFLAAVVDQLQAPRVYLLGHSHGGFVVQRYALDHPDRIAGLILYDTSPVTGPEFWASAMAGVAAYAAVAPEVPAAFQRAVTAADDETMTAALREAVPIYFADFPGRRSEFAAFVAGIRAWVVPQDAEPFDVRPRLGEIAVPVVVIAGVHDFICRPRWAAMLHAGIPGSRLVELASSGHFGHLEQPAEFARAALSVR</sequence>
<dbReference type="SUPFAM" id="SSF53474">
    <property type="entry name" value="alpha/beta-Hydrolases"/>
    <property type="match status" value="1"/>
</dbReference>
<dbReference type="EMBL" id="BOQN01000010">
    <property type="protein sequence ID" value="GIM88949.1"/>
    <property type="molecule type" value="Genomic_DNA"/>
</dbReference>
<dbReference type="Gene3D" id="3.40.50.1820">
    <property type="entry name" value="alpha/beta hydrolase"/>
    <property type="match status" value="1"/>
</dbReference>
<dbReference type="GO" id="GO:0016020">
    <property type="term" value="C:membrane"/>
    <property type="evidence" value="ECO:0007669"/>
    <property type="project" value="TreeGrafter"/>
</dbReference>
<gene>
    <name evidence="2" type="ORF">Ato02nite_007420</name>
</gene>
<dbReference type="Pfam" id="PF00561">
    <property type="entry name" value="Abhydrolase_1"/>
    <property type="match status" value="1"/>
</dbReference>
<protein>
    <submittedName>
        <fullName evidence="2">Hydrolase</fullName>
    </submittedName>
</protein>
<reference evidence="2 3" key="1">
    <citation type="submission" date="2021-03" db="EMBL/GenBank/DDBJ databases">
        <title>Whole genome shotgun sequence of Actinoplanes toevensis NBRC 105298.</title>
        <authorList>
            <person name="Komaki H."/>
            <person name="Tamura T."/>
        </authorList>
    </citation>
    <scope>NUCLEOTIDE SEQUENCE [LARGE SCALE GENOMIC DNA]</scope>
    <source>
        <strain evidence="2 3">NBRC 105298</strain>
    </source>
</reference>
<feature type="domain" description="AB hydrolase-1" evidence="1">
    <location>
        <begin position="28"/>
        <end position="257"/>
    </location>
</feature>
<dbReference type="InterPro" id="IPR000639">
    <property type="entry name" value="Epox_hydrolase-like"/>
</dbReference>
<name>A0A919T734_9ACTN</name>
<evidence type="ECO:0000313" key="3">
    <source>
        <dbReference type="Proteomes" id="UP000677082"/>
    </source>
</evidence>
<dbReference type="InterPro" id="IPR000073">
    <property type="entry name" value="AB_hydrolase_1"/>
</dbReference>
<dbReference type="PRINTS" id="PR00412">
    <property type="entry name" value="EPOXHYDRLASE"/>
</dbReference>
<dbReference type="GO" id="GO:0016787">
    <property type="term" value="F:hydrolase activity"/>
    <property type="evidence" value="ECO:0007669"/>
    <property type="project" value="UniProtKB-KW"/>
</dbReference>
<dbReference type="RefSeq" id="WP_246606029.1">
    <property type="nucleotide sequence ID" value="NZ_BOQN01000010.1"/>
</dbReference>
<evidence type="ECO:0000259" key="1">
    <source>
        <dbReference type="Pfam" id="PF00561"/>
    </source>
</evidence>
<keyword evidence="3" id="KW-1185">Reference proteome</keyword>
<dbReference type="PANTHER" id="PTHR43798">
    <property type="entry name" value="MONOACYLGLYCEROL LIPASE"/>
    <property type="match status" value="1"/>
</dbReference>
<accession>A0A919T734</accession>
<dbReference type="InterPro" id="IPR050266">
    <property type="entry name" value="AB_hydrolase_sf"/>
</dbReference>
<comment type="caution">
    <text evidence="2">The sequence shown here is derived from an EMBL/GenBank/DDBJ whole genome shotgun (WGS) entry which is preliminary data.</text>
</comment>
<evidence type="ECO:0000313" key="2">
    <source>
        <dbReference type="EMBL" id="GIM88949.1"/>
    </source>
</evidence>